<dbReference type="Gene3D" id="1.10.287.130">
    <property type="match status" value="1"/>
</dbReference>
<feature type="transmembrane region" description="Helical" evidence="15">
    <location>
        <begin position="213"/>
        <end position="232"/>
    </location>
</feature>
<evidence type="ECO:0000259" key="17">
    <source>
        <dbReference type="PROSITE" id="PS50885"/>
    </source>
</evidence>
<evidence type="ECO:0000256" key="8">
    <source>
        <dbReference type="ARBA" id="ARBA00022692"/>
    </source>
</evidence>
<keyword evidence="6" id="KW-0597">Phosphoprotein</keyword>
<protein>
    <recommendedName>
        <fullName evidence="3">histidine kinase</fullName>
        <ecNumber evidence="3">2.7.13.3</ecNumber>
    </recommendedName>
</protein>
<evidence type="ECO:0000256" key="12">
    <source>
        <dbReference type="ARBA" id="ARBA00022989"/>
    </source>
</evidence>
<dbReference type="InterPro" id="IPR036097">
    <property type="entry name" value="HisK_dim/P_sf"/>
</dbReference>
<keyword evidence="9" id="KW-0547">Nucleotide-binding</keyword>
<keyword evidence="11" id="KW-0067">ATP-binding</keyword>
<keyword evidence="14 15" id="KW-0472">Membrane</keyword>
<dbReference type="Gene3D" id="3.30.565.10">
    <property type="entry name" value="Histidine kinase-like ATPase, C-terminal domain"/>
    <property type="match status" value="1"/>
</dbReference>
<organism evidence="18 19">
    <name type="scientific">Thiocapsa roseopersicina</name>
    <dbReference type="NCBI Taxonomy" id="1058"/>
    <lineage>
        <taxon>Bacteria</taxon>
        <taxon>Pseudomonadati</taxon>
        <taxon>Pseudomonadota</taxon>
        <taxon>Gammaproteobacteria</taxon>
        <taxon>Chromatiales</taxon>
        <taxon>Chromatiaceae</taxon>
        <taxon>Thiocapsa</taxon>
    </lineage>
</organism>
<dbReference type="PROSITE" id="PS50885">
    <property type="entry name" value="HAMP"/>
    <property type="match status" value="1"/>
</dbReference>
<dbReference type="CDD" id="cd06225">
    <property type="entry name" value="HAMP"/>
    <property type="match status" value="1"/>
</dbReference>
<keyword evidence="13" id="KW-0902">Two-component regulatory system</keyword>
<dbReference type="SMART" id="SM00304">
    <property type="entry name" value="HAMP"/>
    <property type="match status" value="1"/>
</dbReference>
<dbReference type="InterPro" id="IPR005467">
    <property type="entry name" value="His_kinase_dom"/>
</dbReference>
<evidence type="ECO:0000313" key="19">
    <source>
        <dbReference type="Proteomes" id="UP000198816"/>
    </source>
</evidence>
<evidence type="ECO:0000256" key="9">
    <source>
        <dbReference type="ARBA" id="ARBA00022741"/>
    </source>
</evidence>
<dbReference type="InterPro" id="IPR003661">
    <property type="entry name" value="HisK_dim/P_dom"/>
</dbReference>
<dbReference type="Gene3D" id="1.10.8.500">
    <property type="entry name" value="HAMP domain in histidine kinase"/>
    <property type="match status" value="1"/>
</dbReference>
<dbReference type="InterPro" id="IPR003660">
    <property type="entry name" value="HAMP_dom"/>
</dbReference>
<keyword evidence="4" id="KW-1003">Cell membrane</keyword>
<dbReference type="SUPFAM" id="SSF47384">
    <property type="entry name" value="Homodimeric domain of signal transducing histidine kinase"/>
    <property type="match status" value="1"/>
</dbReference>
<evidence type="ECO:0000256" key="15">
    <source>
        <dbReference type="SAM" id="Phobius"/>
    </source>
</evidence>
<dbReference type="PANTHER" id="PTHR44936:SF5">
    <property type="entry name" value="SENSOR HISTIDINE KINASE ENVZ"/>
    <property type="match status" value="1"/>
</dbReference>
<sequence>MSLSSLQRRIRTALGSHRKPAQAISAVLRRWPDTLAGRTLTLLIGMTLVMLVGSALLLHDERRDRFEERNLFYLLDQVTTLVLLLNDADRAGRDGIIASFARLGDTISLTDRPAVGGSRPWRYGLEHMIQHKLRAALGIENREFVRVALELDARKKVAPIPPDLAEADAKRLHQDIRTADVTGIAVSARLRDGGWVNIRTARLEEPPPWAGKTLQLLAMLLAVVIAAGLLLTRRMARPMARLADASNRLGLGQAQAQLAEEGPREIRQTIHAFNRMQERLERHIRDRSYMLAAVSHDLRTPITTLRLRAEYIDDVEMRDKTLATLAEMEAVLSAALSFARDEAADERSRPTDLGALVQSLVDDHADLGGAVSYEGPHRSIFHCRPIALKRALNNLIDNALKYANTAGVQLLEERGSRTILIEDDGPGIPEADLERVFEPFFRLETSRSSETGGTGLGLSVARTIVHAHGGTLLLANMPSGGLRAVVRLPE</sequence>
<dbReference type="Proteomes" id="UP000198816">
    <property type="component" value="Unassembled WGS sequence"/>
</dbReference>
<dbReference type="RefSeq" id="WP_093038326.1">
    <property type="nucleotide sequence ID" value="NZ_FNNZ01000044.1"/>
</dbReference>
<keyword evidence="7" id="KW-0808">Transferase</keyword>
<keyword evidence="12 15" id="KW-1133">Transmembrane helix</keyword>
<accession>A0A1H3D8R6</accession>
<dbReference type="OrthoDB" id="9804645at2"/>
<evidence type="ECO:0000256" key="6">
    <source>
        <dbReference type="ARBA" id="ARBA00022553"/>
    </source>
</evidence>
<reference evidence="19" key="1">
    <citation type="submission" date="2016-10" db="EMBL/GenBank/DDBJ databases">
        <authorList>
            <person name="Varghese N."/>
            <person name="Submissions S."/>
        </authorList>
    </citation>
    <scope>NUCLEOTIDE SEQUENCE [LARGE SCALE GENOMIC DNA]</scope>
    <source>
        <strain evidence="19">DSM 217</strain>
    </source>
</reference>
<dbReference type="CDD" id="cd00082">
    <property type="entry name" value="HisKA"/>
    <property type="match status" value="1"/>
</dbReference>
<dbReference type="AlphaFoldDB" id="A0A1H3D8R6"/>
<comment type="catalytic activity">
    <reaction evidence="1">
        <text>ATP + protein L-histidine = ADP + protein N-phospho-L-histidine.</text>
        <dbReference type="EC" id="2.7.13.3"/>
    </reaction>
</comment>
<dbReference type="SUPFAM" id="SSF55874">
    <property type="entry name" value="ATPase domain of HSP90 chaperone/DNA topoisomerase II/histidine kinase"/>
    <property type="match status" value="1"/>
</dbReference>
<dbReference type="InterPro" id="IPR050980">
    <property type="entry name" value="2C_sensor_his_kinase"/>
</dbReference>
<dbReference type="InterPro" id="IPR004358">
    <property type="entry name" value="Sig_transdc_His_kin-like_C"/>
</dbReference>
<dbReference type="InterPro" id="IPR003594">
    <property type="entry name" value="HATPase_dom"/>
</dbReference>
<dbReference type="InterPro" id="IPR036890">
    <property type="entry name" value="HATPase_C_sf"/>
</dbReference>
<dbReference type="SMART" id="SM00388">
    <property type="entry name" value="HisKA"/>
    <property type="match status" value="1"/>
</dbReference>
<keyword evidence="8 15" id="KW-0812">Transmembrane</keyword>
<evidence type="ECO:0000256" key="13">
    <source>
        <dbReference type="ARBA" id="ARBA00023012"/>
    </source>
</evidence>
<dbReference type="PRINTS" id="PR00344">
    <property type="entry name" value="BCTRLSENSOR"/>
</dbReference>
<evidence type="ECO:0000256" key="2">
    <source>
        <dbReference type="ARBA" id="ARBA00004429"/>
    </source>
</evidence>
<dbReference type="EMBL" id="FNNZ01000044">
    <property type="protein sequence ID" value="SDX62746.1"/>
    <property type="molecule type" value="Genomic_DNA"/>
</dbReference>
<evidence type="ECO:0000256" key="11">
    <source>
        <dbReference type="ARBA" id="ARBA00022840"/>
    </source>
</evidence>
<evidence type="ECO:0000256" key="7">
    <source>
        <dbReference type="ARBA" id="ARBA00022679"/>
    </source>
</evidence>
<dbReference type="SUPFAM" id="SSF158472">
    <property type="entry name" value="HAMP domain-like"/>
    <property type="match status" value="1"/>
</dbReference>
<evidence type="ECO:0000256" key="1">
    <source>
        <dbReference type="ARBA" id="ARBA00000085"/>
    </source>
</evidence>
<dbReference type="Pfam" id="PF00672">
    <property type="entry name" value="HAMP"/>
    <property type="match status" value="1"/>
</dbReference>
<evidence type="ECO:0000256" key="5">
    <source>
        <dbReference type="ARBA" id="ARBA00022519"/>
    </source>
</evidence>
<feature type="transmembrane region" description="Helical" evidence="15">
    <location>
        <begin position="35"/>
        <end position="58"/>
    </location>
</feature>
<dbReference type="Pfam" id="PF02518">
    <property type="entry name" value="HATPase_c"/>
    <property type="match status" value="1"/>
</dbReference>
<dbReference type="EC" id="2.7.13.3" evidence="3"/>
<dbReference type="PANTHER" id="PTHR44936">
    <property type="entry name" value="SENSOR PROTEIN CREC"/>
    <property type="match status" value="1"/>
</dbReference>
<dbReference type="GO" id="GO:0005524">
    <property type="term" value="F:ATP binding"/>
    <property type="evidence" value="ECO:0007669"/>
    <property type="project" value="UniProtKB-KW"/>
</dbReference>
<proteinExistence type="predicted"/>
<dbReference type="PROSITE" id="PS50109">
    <property type="entry name" value="HIS_KIN"/>
    <property type="match status" value="1"/>
</dbReference>
<evidence type="ECO:0000256" key="4">
    <source>
        <dbReference type="ARBA" id="ARBA00022475"/>
    </source>
</evidence>
<dbReference type="GO" id="GO:0000155">
    <property type="term" value="F:phosphorelay sensor kinase activity"/>
    <property type="evidence" value="ECO:0007669"/>
    <property type="project" value="InterPro"/>
</dbReference>
<evidence type="ECO:0000313" key="18">
    <source>
        <dbReference type="EMBL" id="SDX62746.1"/>
    </source>
</evidence>
<dbReference type="GO" id="GO:0005886">
    <property type="term" value="C:plasma membrane"/>
    <property type="evidence" value="ECO:0007669"/>
    <property type="project" value="UniProtKB-SubCell"/>
</dbReference>
<keyword evidence="10 18" id="KW-0418">Kinase</keyword>
<dbReference type="CDD" id="cd00075">
    <property type="entry name" value="HATPase"/>
    <property type="match status" value="1"/>
</dbReference>
<dbReference type="STRING" id="1058.SAMN05421783_14412"/>
<feature type="domain" description="HAMP" evidence="17">
    <location>
        <begin position="233"/>
        <end position="285"/>
    </location>
</feature>
<evidence type="ECO:0000256" key="10">
    <source>
        <dbReference type="ARBA" id="ARBA00022777"/>
    </source>
</evidence>
<evidence type="ECO:0000259" key="16">
    <source>
        <dbReference type="PROSITE" id="PS50109"/>
    </source>
</evidence>
<dbReference type="SMART" id="SM00387">
    <property type="entry name" value="HATPase_c"/>
    <property type="match status" value="1"/>
</dbReference>
<name>A0A1H3D8R6_THIRO</name>
<keyword evidence="19" id="KW-1185">Reference proteome</keyword>
<feature type="domain" description="Histidine kinase" evidence="16">
    <location>
        <begin position="293"/>
        <end position="490"/>
    </location>
</feature>
<gene>
    <name evidence="18" type="ORF">SAMN05421783_14412</name>
</gene>
<comment type="subcellular location">
    <subcellularLocation>
        <location evidence="2">Cell inner membrane</location>
        <topology evidence="2">Multi-pass membrane protein</topology>
    </subcellularLocation>
</comment>
<dbReference type="Pfam" id="PF00512">
    <property type="entry name" value="HisKA"/>
    <property type="match status" value="1"/>
</dbReference>
<evidence type="ECO:0000256" key="14">
    <source>
        <dbReference type="ARBA" id="ARBA00023136"/>
    </source>
</evidence>
<evidence type="ECO:0000256" key="3">
    <source>
        <dbReference type="ARBA" id="ARBA00012438"/>
    </source>
</evidence>
<keyword evidence="5" id="KW-0997">Cell inner membrane</keyword>